<dbReference type="Pfam" id="PF13482">
    <property type="entry name" value="RNase_H_2"/>
    <property type="match status" value="1"/>
</dbReference>
<evidence type="ECO:0008006" key="9">
    <source>
        <dbReference type="Google" id="ProtNLM"/>
    </source>
</evidence>
<dbReference type="GO" id="GO:0005524">
    <property type="term" value="F:ATP binding"/>
    <property type="evidence" value="ECO:0007669"/>
    <property type="project" value="UniProtKB-KW"/>
</dbReference>
<dbReference type="EMBL" id="FNTV01000001">
    <property type="protein sequence ID" value="SEE94737.1"/>
    <property type="molecule type" value="Genomic_DNA"/>
</dbReference>
<dbReference type="InterPro" id="IPR038720">
    <property type="entry name" value="YprB_RNase_H-like_dom"/>
</dbReference>
<dbReference type="Pfam" id="PF13604">
    <property type="entry name" value="AAA_30"/>
    <property type="match status" value="1"/>
</dbReference>
<reference evidence="7 8" key="1">
    <citation type="submission" date="2016-10" db="EMBL/GenBank/DDBJ databases">
        <authorList>
            <person name="de Groot N.N."/>
        </authorList>
    </citation>
    <scope>NUCLEOTIDE SEQUENCE [LARGE SCALE GENOMIC DNA]</scope>
    <source>
        <strain evidence="7 8">DSM 22274</strain>
    </source>
</reference>
<evidence type="ECO:0000256" key="1">
    <source>
        <dbReference type="ARBA" id="ARBA00022741"/>
    </source>
</evidence>
<dbReference type="InterPro" id="IPR019993">
    <property type="entry name" value="RecB_nuclease_TM0106_put"/>
</dbReference>
<dbReference type="NCBIfam" id="TIGR03491">
    <property type="entry name" value="TM0106 family RecB-like putative nuclease"/>
    <property type="match status" value="1"/>
</dbReference>
<evidence type="ECO:0000313" key="8">
    <source>
        <dbReference type="Proteomes" id="UP000182725"/>
    </source>
</evidence>
<evidence type="ECO:0000256" key="4">
    <source>
        <dbReference type="ARBA" id="ARBA00022840"/>
    </source>
</evidence>
<dbReference type="CDD" id="cd17934">
    <property type="entry name" value="DEXXQc_Upf1-like"/>
    <property type="match status" value="1"/>
</dbReference>
<accession>A0A1H5N1B4</accession>
<evidence type="ECO:0000313" key="7">
    <source>
        <dbReference type="EMBL" id="SEE94737.1"/>
    </source>
</evidence>
<dbReference type="CDD" id="cd18808">
    <property type="entry name" value="SF1_C_Upf1"/>
    <property type="match status" value="1"/>
</dbReference>
<evidence type="ECO:0000259" key="6">
    <source>
        <dbReference type="Pfam" id="PF13482"/>
    </source>
</evidence>
<name>A0A1H5N1B4_9MICC</name>
<keyword evidence="3" id="KW-0347">Helicase</keyword>
<dbReference type="InterPro" id="IPR050534">
    <property type="entry name" value="Coronavir_polyprotein_1ab"/>
</dbReference>
<keyword evidence="2" id="KW-0378">Hydrolase</keyword>
<gene>
    <name evidence="7" type="ORF">SAMN04489740_3264</name>
</gene>
<dbReference type="InterPro" id="IPR047187">
    <property type="entry name" value="SF1_C_Upf1"/>
</dbReference>
<evidence type="ECO:0000256" key="3">
    <source>
        <dbReference type="ARBA" id="ARBA00022806"/>
    </source>
</evidence>
<dbReference type="InterPro" id="IPR027417">
    <property type="entry name" value="P-loop_NTPase"/>
</dbReference>
<evidence type="ECO:0000259" key="5">
    <source>
        <dbReference type="Pfam" id="PF13087"/>
    </source>
</evidence>
<dbReference type="SUPFAM" id="SSF52540">
    <property type="entry name" value="P-loop containing nucleoside triphosphate hydrolases"/>
    <property type="match status" value="1"/>
</dbReference>
<feature type="domain" description="DNA2/NAM7 helicase-like C-terminal" evidence="5">
    <location>
        <begin position="1036"/>
        <end position="1213"/>
    </location>
</feature>
<sequence>MSVSLARFEVLHPTSTEGTDMFLLDSPGHATAGSGGTPLIFSASDLVTASECEYRTLRILDEKLGRTAKPGFAKDEMLERAAKLGDAFEHKILDELIAEHGEWDPAMGKGVKSVDRGELSWAGLEAKREETLEALRAGADVVFQATFFDGSLVGFADFLMKQPDGSYAVWDTKLARHAKVSALLQLAAYGDQLQHYGIPVAPVATLKLGDRSESNHPMPDLLPVFRERRDNFLALTAAHRAQPSPVAWLQDGISYCGRCDYCSEQVKLHGDLLLVNGMSSSQRRKLMAQGINSVQGLADLSPATATGPLARLRDQARMQLGLEKPTGMAIAGKGSTAHEISFKVLPTVSKLPKSSPGDIFFDFEGDPLWQDPATEKWGIEYLFGSIEAPLPGAAPVSDEGLVFKPFWAHSRSEEGAAFRAFLDYVEARREIWPDMHVYHYAPYEKSALRNLSVMHSDSEAEEIIDNWLRMGLLVDLLDTVRQSVRISESSYSIKKLEPFYMSAGRAGDVTDAGASVVAYADYCEQHDAGLAGDAAMAAEAERTLASISDYNRYDCVSTLRLRDWLFTIGAAVEVETWTEGSGKLKLSEEKKDGYELSPEEAMLASYIAALKEQKGCDLSAEENAVDMVAAAASYHRREDKQFWWGHFDRLEKGPEAWTEERNMLRIEHVDVVEGWAKPADKPRARTESRTLKITGTATEGSDFRPGTTWFGMYTAPLPEGMEEDSAESDKAPAARGGLFNVTVLEDVSDPATPELTTLLVEEKSTTKVQPHNKEPIALAPNKPVPTASIRAALSELATKVGSNLPHLPKHPGIEILRKAKPRLAGGGDLPSAVVPGDGHSLQEHDYVTAITEAALKLDHSYLAVQGPPGTGKTHVGSHVIANLIKDHKWKIGVVGQSHAVVENMLRAAIEKADVDPERVGKKLGSPHDVPWKIIDDKQFGKLLDGPEGALIGGTAWTMTGANLPEGSLDLLVIDEAGQYSLANTLAVSRAAKNLLLLGDPQQLPQVTQGSHPAPVDESALGWLSAGHATLPVELGYFLADSWRMHPGLCAAVSALSYEGKLESAPAASLRYLEGRAPGVETVYISQDPQSEKENMQSSPEEAAEVVAQAKAHIGLMWTPDADKAPRPLAQEDILVVAAYNAQVHLVRGILDNAGLSGVKVGTVDKFQGQEAPVVLVTMACADPTGAPRGMEFLLNRNRINVAVSRGQWRAVIIRSPTLSNFMPSTPVGMAELGAFIGLCAAGQQSAAVA</sequence>
<proteinExistence type="predicted"/>
<dbReference type="PANTHER" id="PTHR43788:SF8">
    <property type="entry name" value="DNA-BINDING PROTEIN SMUBP-2"/>
    <property type="match status" value="1"/>
</dbReference>
<keyword evidence="4" id="KW-0067">ATP-binding</keyword>
<dbReference type="PANTHER" id="PTHR43788">
    <property type="entry name" value="DNA2/NAM7 HELICASE FAMILY MEMBER"/>
    <property type="match status" value="1"/>
</dbReference>
<dbReference type="Pfam" id="PF13087">
    <property type="entry name" value="AAA_12"/>
    <property type="match status" value="1"/>
</dbReference>
<protein>
    <recommendedName>
        <fullName evidence="9">Nuclease</fullName>
    </recommendedName>
</protein>
<organism evidence="7 8">
    <name type="scientific">Arthrobacter alpinus</name>
    <dbReference type="NCBI Taxonomy" id="656366"/>
    <lineage>
        <taxon>Bacteria</taxon>
        <taxon>Bacillati</taxon>
        <taxon>Actinomycetota</taxon>
        <taxon>Actinomycetes</taxon>
        <taxon>Micrococcales</taxon>
        <taxon>Micrococcaceae</taxon>
        <taxon>Arthrobacter</taxon>
    </lineage>
</organism>
<dbReference type="AlphaFoldDB" id="A0A1H5N1B4"/>
<dbReference type="Proteomes" id="UP000182725">
    <property type="component" value="Unassembled WGS sequence"/>
</dbReference>
<dbReference type="GO" id="GO:0016787">
    <property type="term" value="F:hydrolase activity"/>
    <property type="evidence" value="ECO:0007669"/>
    <property type="project" value="UniProtKB-KW"/>
</dbReference>
<dbReference type="RefSeq" id="WP_342028205.1">
    <property type="nucleotide sequence ID" value="NZ_FNTV01000001.1"/>
</dbReference>
<feature type="domain" description="YprB ribonuclease H-like" evidence="6">
    <location>
        <begin position="359"/>
        <end position="565"/>
    </location>
</feature>
<dbReference type="GO" id="GO:0043139">
    <property type="term" value="F:5'-3' DNA helicase activity"/>
    <property type="evidence" value="ECO:0007669"/>
    <property type="project" value="TreeGrafter"/>
</dbReference>
<dbReference type="Gene3D" id="3.40.50.300">
    <property type="entry name" value="P-loop containing nucleotide triphosphate hydrolases"/>
    <property type="match status" value="2"/>
</dbReference>
<evidence type="ECO:0000256" key="2">
    <source>
        <dbReference type="ARBA" id="ARBA00022801"/>
    </source>
</evidence>
<keyword evidence="1" id="KW-0547">Nucleotide-binding</keyword>
<dbReference type="InterPro" id="IPR041679">
    <property type="entry name" value="DNA2/NAM7-like_C"/>
</dbReference>